<dbReference type="AlphaFoldDB" id="A0AAX6MBF2"/>
<sequence length="85" mass="9287">MIKAFVIILTASLHASAAVPIAIDADIDAFIYACCEGCGVIAATLGFVFFAAIVALMMMMMYAEYAVDGVYKCVGYVVQYRKWER</sequence>
<keyword evidence="1" id="KW-0812">Transmembrane</keyword>
<evidence type="ECO:0000313" key="3">
    <source>
        <dbReference type="EMBL" id="KAK6949511.1"/>
    </source>
</evidence>
<organism evidence="3 4">
    <name type="scientific">Daldinia eschscholtzii</name>
    <dbReference type="NCBI Taxonomy" id="292717"/>
    <lineage>
        <taxon>Eukaryota</taxon>
        <taxon>Fungi</taxon>
        <taxon>Dikarya</taxon>
        <taxon>Ascomycota</taxon>
        <taxon>Pezizomycotina</taxon>
        <taxon>Sordariomycetes</taxon>
        <taxon>Xylariomycetidae</taxon>
        <taxon>Xylariales</taxon>
        <taxon>Hypoxylaceae</taxon>
        <taxon>Daldinia</taxon>
    </lineage>
</organism>
<dbReference type="Proteomes" id="UP001369815">
    <property type="component" value="Unassembled WGS sequence"/>
</dbReference>
<comment type="caution">
    <text evidence="3">The sequence shown here is derived from an EMBL/GenBank/DDBJ whole genome shotgun (WGS) entry which is preliminary data.</text>
</comment>
<reference evidence="3 4" key="1">
    <citation type="journal article" date="2024" name="Front Chem Biol">
        <title>Unveiling the potential of Daldinia eschscholtzii MFLUCC 19-0629 through bioactivity and bioinformatics studies for enhanced sustainable agriculture production.</title>
        <authorList>
            <person name="Brooks S."/>
            <person name="Weaver J.A."/>
            <person name="Klomchit A."/>
            <person name="Alharthi S.A."/>
            <person name="Onlamun T."/>
            <person name="Nurani R."/>
            <person name="Vong T.K."/>
            <person name="Alberti F."/>
            <person name="Greco C."/>
        </authorList>
    </citation>
    <scope>NUCLEOTIDE SEQUENCE [LARGE SCALE GENOMIC DNA]</scope>
    <source>
        <strain evidence="3">MFLUCC 19-0629</strain>
    </source>
</reference>
<keyword evidence="4" id="KW-1185">Reference proteome</keyword>
<accession>A0AAX6MBF2</accession>
<evidence type="ECO:0000313" key="4">
    <source>
        <dbReference type="Proteomes" id="UP001369815"/>
    </source>
</evidence>
<keyword evidence="1" id="KW-1133">Transmembrane helix</keyword>
<feature type="chain" id="PRO_5043780435" evidence="2">
    <location>
        <begin position="19"/>
        <end position="85"/>
    </location>
</feature>
<keyword evidence="1" id="KW-0472">Membrane</keyword>
<feature type="signal peptide" evidence="2">
    <location>
        <begin position="1"/>
        <end position="18"/>
    </location>
</feature>
<gene>
    <name evidence="3" type="ORF">Daesc_009593</name>
</gene>
<dbReference type="EMBL" id="JBANMG010000009">
    <property type="protein sequence ID" value="KAK6949511.1"/>
    <property type="molecule type" value="Genomic_DNA"/>
</dbReference>
<protein>
    <submittedName>
        <fullName evidence="3">Uncharacterized protein</fullName>
    </submittedName>
</protein>
<evidence type="ECO:0000256" key="2">
    <source>
        <dbReference type="SAM" id="SignalP"/>
    </source>
</evidence>
<feature type="transmembrane region" description="Helical" evidence="1">
    <location>
        <begin position="30"/>
        <end position="56"/>
    </location>
</feature>
<proteinExistence type="predicted"/>
<keyword evidence="2" id="KW-0732">Signal</keyword>
<name>A0AAX6MBF2_9PEZI</name>
<evidence type="ECO:0000256" key="1">
    <source>
        <dbReference type="SAM" id="Phobius"/>
    </source>
</evidence>